<organism evidence="4 6">
    <name type="scientific">Pandoraea pulmonicola</name>
    <dbReference type="NCBI Taxonomy" id="93221"/>
    <lineage>
        <taxon>Bacteria</taxon>
        <taxon>Pseudomonadati</taxon>
        <taxon>Pseudomonadota</taxon>
        <taxon>Betaproteobacteria</taxon>
        <taxon>Burkholderiales</taxon>
        <taxon>Burkholderiaceae</taxon>
        <taxon>Pandoraea</taxon>
    </lineage>
</organism>
<dbReference type="GO" id="GO:0046872">
    <property type="term" value="F:metal ion binding"/>
    <property type="evidence" value="ECO:0007669"/>
    <property type="project" value="UniProtKB-KW"/>
</dbReference>
<dbReference type="InterPro" id="IPR002762">
    <property type="entry name" value="CbiX-like"/>
</dbReference>
<sequence length="126" mass="13514">MNGPSGIVLFAHGSRDPRWAEPFERLRETLRAQRPDAAVRLAYLELMTPSLGDAVAELAAEGCRAVTVVPVFLGQGGHVRRDLPVLVDACRQAHPGLTLRVSVPAGEDDSVLQALAAFCASELDRT</sequence>
<keyword evidence="5" id="KW-1185">Reference proteome</keyword>
<evidence type="ECO:0000256" key="1">
    <source>
        <dbReference type="ARBA" id="ARBA00022723"/>
    </source>
</evidence>
<keyword evidence="2 4" id="KW-0456">Lyase</keyword>
<dbReference type="SUPFAM" id="SSF53800">
    <property type="entry name" value="Chelatase"/>
    <property type="match status" value="1"/>
</dbReference>
<dbReference type="Proteomes" id="UP000254589">
    <property type="component" value="Unassembled WGS sequence"/>
</dbReference>
<accession>A0AAJ4ZAQ7</accession>
<evidence type="ECO:0000313" key="4">
    <source>
        <dbReference type="EMBL" id="SUA89776.1"/>
    </source>
</evidence>
<evidence type="ECO:0000313" key="5">
    <source>
        <dbReference type="Proteomes" id="UP000035086"/>
    </source>
</evidence>
<dbReference type="Gene3D" id="3.40.50.1400">
    <property type="match status" value="1"/>
</dbReference>
<dbReference type="EMBL" id="UGSJ01000001">
    <property type="protein sequence ID" value="SUA89776.1"/>
    <property type="molecule type" value="Genomic_DNA"/>
</dbReference>
<evidence type="ECO:0000313" key="3">
    <source>
        <dbReference type="EMBL" id="AJC21454.1"/>
    </source>
</evidence>
<evidence type="ECO:0000313" key="6">
    <source>
        <dbReference type="Proteomes" id="UP000254589"/>
    </source>
</evidence>
<dbReference type="CDD" id="cd03416">
    <property type="entry name" value="CbiX_SirB_N"/>
    <property type="match status" value="1"/>
</dbReference>
<reference evidence="3" key="2">
    <citation type="submission" date="2016-11" db="EMBL/GenBank/DDBJ databases">
        <title>Complete Genome Sequencing of Pandoraea pulmonicola DSM 16583.</title>
        <authorList>
            <person name="Chan K.-G."/>
        </authorList>
    </citation>
    <scope>NUCLEOTIDE SEQUENCE</scope>
    <source>
        <strain evidence="3">DSM 16583</strain>
    </source>
</reference>
<dbReference type="RefSeq" id="WP_039409133.1">
    <property type="nucleotide sequence ID" value="NZ_CP010310.2"/>
</dbReference>
<name>A0AAJ4ZAQ7_PANPU</name>
<dbReference type="InterPro" id="IPR050963">
    <property type="entry name" value="Sirohydro_Cobaltochel/CbiX"/>
</dbReference>
<dbReference type="Pfam" id="PF01903">
    <property type="entry name" value="CbiX"/>
    <property type="match status" value="1"/>
</dbReference>
<dbReference type="AlphaFoldDB" id="A0AAJ4ZAQ7"/>
<reference evidence="5" key="1">
    <citation type="submission" date="2014-12" db="EMBL/GenBank/DDBJ databases">
        <title>Complete Genome Sequencing of Pandoraea pulmonicola DSM 16583.</title>
        <authorList>
            <person name="Chan K.-G."/>
        </authorList>
    </citation>
    <scope>NUCLEOTIDE SEQUENCE [LARGE SCALE GENOMIC DNA]</scope>
    <source>
        <strain evidence="5">DSM 16583</strain>
    </source>
</reference>
<reference evidence="4 6" key="3">
    <citation type="submission" date="2018-06" db="EMBL/GenBank/DDBJ databases">
        <authorList>
            <consortium name="Pathogen Informatics"/>
            <person name="Doyle S."/>
        </authorList>
    </citation>
    <scope>NUCLEOTIDE SEQUENCE [LARGE SCALE GENOMIC DNA]</scope>
    <source>
        <strain evidence="4 6">NCTC13159</strain>
    </source>
</reference>
<gene>
    <name evidence="4" type="primary">cbiX</name>
    <name evidence="4" type="ORF">NCTC13159_01246</name>
    <name evidence="3" type="ORF">RO07_14945</name>
</gene>
<dbReference type="EC" id="4.99.1.3" evidence="4"/>
<keyword evidence="1" id="KW-0479">Metal-binding</keyword>
<dbReference type="EMBL" id="CP010310">
    <property type="protein sequence ID" value="AJC21454.1"/>
    <property type="molecule type" value="Genomic_DNA"/>
</dbReference>
<protein>
    <submittedName>
        <fullName evidence="3">Cobalamin biosynthesis protein CbiX</fullName>
    </submittedName>
    <submittedName>
        <fullName evidence="4">Sirohydrochlorin cobaltochelatase</fullName>
        <ecNumber evidence="4">4.99.1.3</ecNumber>
    </submittedName>
</protein>
<proteinExistence type="predicted"/>
<dbReference type="KEGG" id="ppul:RO07_14945"/>
<dbReference type="PANTHER" id="PTHR33542:SF5">
    <property type="entry name" value="FERROCHELATASE CHE1"/>
    <property type="match status" value="1"/>
</dbReference>
<dbReference type="PANTHER" id="PTHR33542">
    <property type="entry name" value="SIROHYDROCHLORIN FERROCHELATASE, CHLOROPLASTIC"/>
    <property type="match status" value="1"/>
</dbReference>
<evidence type="ECO:0000256" key="2">
    <source>
        <dbReference type="ARBA" id="ARBA00023239"/>
    </source>
</evidence>
<dbReference type="Proteomes" id="UP000035086">
    <property type="component" value="Chromosome"/>
</dbReference>
<dbReference type="GO" id="GO:0016852">
    <property type="term" value="F:sirohydrochlorin cobaltochelatase activity"/>
    <property type="evidence" value="ECO:0007669"/>
    <property type="project" value="UniProtKB-EC"/>
</dbReference>